<dbReference type="GO" id="GO:0030036">
    <property type="term" value="P:actin cytoskeleton organization"/>
    <property type="evidence" value="ECO:0007669"/>
    <property type="project" value="UniProtKB-ARBA"/>
</dbReference>
<dbReference type="SUPFAM" id="SSF90257">
    <property type="entry name" value="Myosin rod fragments"/>
    <property type="match status" value="6"/>
</dbReference>
<dbReference type="PANTHER" id="PTHR45615:SF27">
    <property type="entry name" value="MYOSIN HEAVY CHAIN, MUSCLE"/>
    <property type="match status" value="1"/>
</dbReference>
<dbReference type="Pfam" id="PF01576">
    <property type="entry name" value="Myosin_tail_1"/>
    <property type="match status" value="1"/>
</dbReference>
<dbReference type="InterPro" id="IPR004009">
    <property type="entry name" value="SH3_Myosin"/>
</dbReference>
<dbReference type="Gene3D" id="1.20.5.370">
    <property type="match status" value="4"/>
</dbReference>
<protein>
    <recommendedName>
        <fullName evidence="19">Myosin heavy chain</fullName>
    </recommendedName>
</protein>
<dbReference type="Pfam" id="PF00063">
    <property type="entry name" value="Myosin_head"/>
    <property type="match status" value="1"/>
</dbReference>
<dbReference type="Gene3D" id="2.30.30.360">
    <property type="entry name" value="Myosin S1 fragment, N-terminal"/>
    <property type="match status" value="1"/>
</dbReference>
<organism evidence="17 18">
    <name type="scientific">Patiria miniata</name>
    <name type="common">Bat star</name>
    <name type="synonym">Asterina miniata</name>
    <dbReference type="NCBI Taxonomy" id="46514"/>
    <lineage>
        <taxon>Eukaryota</taxon>
        <taxon>Metazoa</taxon>
        <taxon>Echinodermata</taxon>
        <taxon>Eleutherozoa</taxon>
        <taxon>Asterozoa</taxon>
        <taxon>Asteroidea</taxon>
        <taxon>Valvatacea</taxon>
        <taxon>Valvatida</taxon>
        <taxon>Asterinidae</taxon>
        <taxon>Patiria</taxon>
    </lineage>
</organism>
<comment type="subcellular location">
    <subcellularLocation>
        <location evidence="1">Cytoplasm</location>
        <location evidence="1">Myofibril</location>
    </subcellularLocation>
</comment>
<dbReference type="PRINTS" id="PR00193">
    <property type="entry name" value="MYOSINHEAVY"/>
</dbReference>
<keyword evidence="4" id="KW-0963">Cytoplasm</keyword>
<dbReference type="GO" id="GO:0000146">
    <property type="term" value="F:microfilament motor activity"/>
    <property type="evidence" value="ECO:0007669"/>
    <property type="project" value="TreeGrafter"/>
</dbReference>
<dbReference type="Gene3D" id="1.20.58.530">
    <property type="match status" value="1"/>
</dbReference>
<evidence type="ECO:0000313" key="17">
    <source>
        <dbReference type="EnsemblMetazoa" id="XP_038064641.1"/>
    </source>
</evidence>
<feature type="compositionally biased region" description="Polar residues" evidence="14">
    <location>
        <begin position="1260"/>
        <end position="1276"/>
    </location>
</feature>
<evidence type="ECO:0000256" key="10">
    <source>
        <dbReference type="ARBA" id="ARBA00023179"/>
    </source>
</evidence>
<feature type="domain" description="Myosin N-terminal SH3-like" evidence="16">
    <location>
        <begin position="25"/>
        <end position="74"/>
    </location>
</feature>
<evidence type="ECO:0000256" key="8">
    <source>
        <dbReference type="ARBA" id="ARBA00023123"/>
    </source>
</evidence>
<keyword evidence="9 13" id="KW-0505">Motor protein</keyword>
<dbReference type="GO" id="GO:0051015">
    <property type="term" value="F:actin filament binding"/>
    <property type="evidence" value="ECO:0007669"/>
    <property type="project" value="InterPro"/>
</dbReference>
<evidence type="ECO:0000256" key="3">
    <source>
        <dbReference type="ARBA" id="ARBA00022433"/>
    </source>
</evidence>
<evidence type="ECO:0000259" key="16">
    <source>
        <dbReference type="PROSITE" id="PS51844"/>
    </source>
</evidence>
<keyword evidence="5 13" id="KW-0547">Nucleotide-binding</keyword>
<dbReference type="GO" id="GO:0030154">
    <property type="term" value="P:cell differentiation"/>
    <property type="evidence" value="ECO:0007669"/>
    <property type="project" value="UniProtKB-ARBA"/>
</dbReference>
<dbReference type="InterPro" id="IPR036961">
    <property type="entry name" value="Kinesin_motor_dom_sf"/>
</dbReference>
<dbReference type="FunFam" id="1.20.58.530:FF:000001">
    <property type="entry name" value="Myosin heavy chain"/>
    <property type="match status" value="1"/>
</dbReference>
<keyword evidence="18" id="KW-1185">Reference proteome</keyword>
<feature type="region of interest" description="Actin-binding" evidence="13">
    <location>
        <begin position="644"/>
        <end position="666"/>
    </location>
</feature>
<dbReference type="GO" id="GO:0016460">
    <property type="term" value="C:myosin II complex"/>
    <property type="evidence" value="ECO:0007669"/>
    <property type="project" value="TreeGrafter"/>
</dbReference>
<accession>A0A914AM94</accession>
<keyword evidence="10" id="KW-0514">Muscle protein</keyword>
<evidence type="ECO:0000256" key="14">
    <source>
        <dbReference type="SAM" id="MobiDB-lite"/>
    </source>
</evidence>
<dbReference type="FunFam" id="1.20.5.370:FF:000001">
    <property type="entry name" value="Myosin heavy chain"/>
    <property type="match status" value="1"/>
</dbReference>
<evidence type="ECO:0000313" key="18">
    <source>
        <dbReference type="Proteomes" id="UP000887568"/>
    </source>
</evidence>
<evidence type="ECO:0000256" key="11">
    <source>
        <dbReference type="ARBA" id="ARBA00023203"/>
    </source>
</evidence>
<dbReference type="FunFam" id="1.20.5.370:FF:000009">
    <property type="entry name" value="Myosin heavy chain, isoform G"/>
    <property type="match status" value="1"/>
</dbReference>
<evidence type="ECO:0000256" key="1">
    <source>
        <dbReference type="ARBA" id="ARBA00004657"/>
    </source>
</evidence>
<dbReference type="InterPro" id="IPR027417">
    <property type="entry name" value="P-loop_NTPase"/>
</dbReference>
<feature type="binding site" evidence="13">
    <location>
        <begin position="171"/>
        <end position="178"/>
    </location>
    <ligand>
        <name>ATP</name>
        <dbReference type="ChEBI" id="CHEBI:30616"/>
    </ligand>
</feature>
<feature type="compositionally biased region" description="Low complexity" evidence="14">
    <location>
        <begin position="1919"/>
        <end position="1946"/>
    </location>
</feature>
<dbReference type="FunFam" id="3.40.850.10:FF:000024">
    <property type="entry name" value="Myosin heavy chain, isoform J"/>
    <property type="match status" value="1"/>
</dbReference>
<dbReference type="Proteomes" id="UP000887568">
    <property type="component" value="Unplaced"/>
</dbReference>
<dbReference type="PROSITE" id="PS51456">
    <property type="entry name" value="MYOSIN_MOTOR"/>
    <property type="match status" value="1"/>
</dbReference>
<dbReference type="RefSeq" id="XP_038064641.1">
    <property type="nucleotide sequence ID" value="XM_038208713.1"/>
</dbReference>
<feature type="region of interest" description="Disordered" evidence="14">
    <location>
        <begin position="1306"/>
        <end position="1343"/>
    </location>
</feature>
<evidence type="ECO:0000256" key="4">
    <source>
        <dbReference type="ARBA" id="ARBA00022490"/>
    </source>
</evidence>
<dbReference type="GO" id="GO:0005524">
    <property type="term" value="F:ATP binding"/>
    <property type="evidence" value="ECO:0007669"/>
    <property type="project" value="UniProtKB-UniRule"/>
</dbReference>
<dbReference type="FunFam" id="1.20.5.370:FF:000008">
    <property type="entry name" value="Myosin heavy chain"/>
    <property type="match status" value="1"/>
</dbReference>
<feature type="region of interest" description="Disordered" evidence="14">
    <location>
        <begin position="1260"/>
        <end position="1291"/>
    </location>
</feature>
<dbReference type="OrthoDB" id="312459at2759"/>
<feature type="compositionally biased region" description="Basic and acidic residues" evidence="14">
    <location>
        <begin position="1676"/>
        <end position="1702"/>
    </location>
</feature>
<dbReference type="PROSITE" id="PS51844">
    <property type="entry name" value="SH3_LIKE"/>
    <property type="match status" value="1"/>
</dbReference>
<dbReference type="InterPro" id="IPR001609">
    <property type="entry name" value="Myosin_head_motor_dom-like"/>
</dbReference>
<dbReference type="InterPro" id="IPR002928">
    <property type="entry name" value="Myosin_tail"/>
</dbReference>
<dbReference type="InterPro" id="IPR000048">
    <property type="entry name" value="IQ_motif_EF-hand-BS"/>
</dbReference>
<dbReference type="InterPro" id="IPR014751">
    <property type="entry name" value="XRCC4-like_C"/>
</dbReference>
<evidence type="ECO:0000256" key="9">
    <source>
        <dbReference type="ARBA" id="ARBA00023175"/>
    </source>
</evidence>
<feature type="compositionally biased region" description="Polar residues" evidence="14">
    <location>
        <begin position="1314"/>
        <end position="1328"/>
    </location>
</feature>
<dbReference type="InterPro" id="IPR008989">
    <property type="entry name" value="Myosin_S1_N"/>
</dbReference>
<dbReference type="Gene3D" id="1.20.5.4820">
    <property type="match status" value="1"/>
</dbReference>
<keyword evidence="11 13" id="KW-0009">Actin-binding</keyword>
<dbReference type="Pfam" id="PF02736">
    <property type="entry name" value="Myosin_N"/>
    <property type="match status" value="1"/>
</dbReference>
<dbReference type="FunFam" id="1.20.5.340:FF:000021">
    <property type="entry name" value="Myosin heavy chain, isoform G"/>
    <property type="match status" value="1"/>
</dbReference>
<dbReference type="Gene3D" id="3.40.850.10">
    <property type="entry name" value="Kinesin motor domain"/>
    <property type="match status" value="1"/>
</dbReference>
<dbReference type="FunFam" id="2.30.30.360:FF:000001">
    <property type="entry name" value="Myosin heavy chain"/>
    <property type="match status" value="1"/>
</dbReference>
<dbReference type="GO" id="GO:0032982">
    <property type="term" value="C:myosin filament"/>
    <property type="evidence" value="ECO:0007669"/>
    <property type="project" value="UniProtKB-KW"/>
</dbReference>
<dbReference type="FunFam" id="1.20.5.340:FF:000019">
    <property type="entry name" value="Myosin heavy chain, isoform G"/>
    <property type="match status" value="1"/>
</dbReference>
<dbReference type="SMART" id="SM00015">
    <property type="entry name" value="IQ"/>
    <property type="match status" value="1"/>
</dbReference>
<dbReference type="EnsemblMetazoa" id="XM_038208713.1">
    <property type="protein sequence ID" value="XP_038064641.1"/>
    <property type="gene ID" value="LOC119735028"/>
</dbReference>
<dbReference type="GO" id="GO:0040011">
    <property type="term" value="P:locomotion"/>
    <property type="evidence" value="ECO:0007669"/>
    <property type="project" value="UniProtKB-ARBA"/>
</dbReference>
<name>A0A914AM94_PATMI</name>
<evidence type="ECO:0000256" key="13">
    <source>
        <dbReference type="PROSITE-ProRule" id="PRU00782"/>
    </source>
</evidence>
<comment type="subunit">
    <text evidence="12">Muscle myosin is a hexameric protein that consists of 2 heavy chain subunits (MHC), 2 alkali light chain subunits (MLC) and 2 regulatory light chain subunits (MLC-2).</text>
</comment>
<keyword evidence="3" id="KW-0787">Thick filament</keyword>
<evidence type="ECO:0000256" key="2">
    <source>
        <dbReference type="ARBA" id="ARBA00008314"/>
    </source>
</evidence>
<feature type="compositionally biased region" description="Basic and acidic residues" evidence="14">
    <location>
        <begin position="1329"/>
        <end position="1343"/>
    </location>
</feature>
<dbReference type="FunFam" id="1.20.120.720:FF:000001">
    <property type="entry name" value="Myosin heavy chain, muscle"/>
    <property type="match status" value="1"/>
</dbReference>
<dbReference type="Gene3D" id="1.10.10.820">
    <property type="match status" value="1"/>
</dbReference>
<dbReference type="CDD" id="cd01377">
    <property type="entry name" value="MYSc_class_II"/>
    <property type="match status" value="1"/>
</dbReference>
<evidence type="ECO:0000256" key="5">
    <source>
        <dbReference type="ARBA" id="ARBA00022741"/>
    </source>
</evidence>
<keyword evidence="7" id="KW-0175">Coiled coil</keyword>
<dbReference type="OMA" id="NMEQCQN"/>
<dbReference type="GO" id="GO:0008307">
    <property type="term" value="F:structural constituent of muscle"/>
    <property type="evidence" value="ECO:0007669"/>
    <property type="project" value="UniProtKB-ARBA"/>
</dbReference>
<evidence type="ECO:0000259" key="15">
    <source>
        <dbReference type="PROSITE" id="PS51456"/>
    </source>
</evidence>
<comment type="similarity">
    <text evidence="2 13">Belongs to the TRAFAC class myosin-kinesin ATPase superfamily. Myosin family.</text>
</comment>
<dbReference type="GO" id="GO:0009653">
    <property type="term" value="P:anatomical structure morphogenesis"/>
    <property type="evidence" value="ECO:0007669"/>
    <property type="project" value="UniProtKB-ARBA"/>
</dbReference>
<dbReference type="PANTHER" id="PTHR45615">
    <property type="entry name" value="MYOSIN HEAVY CHAIN, NON-MUSCLE"/>
    <property type="match status" value="1"/>
</dbReference>
<dbReference type="SMART" id="SM00242">
    <property type="entry name" value="MYSc"/>
    <property type="match status" value="1"/>
</dbReference>
<evidence type="ECO:0000256" key="7">
    <source>
        <dbReference type="ARBA" id="ARBA00023054"/>
    </source>
</evidence>
<dbReference type="Gene3D" id="1.20.5.340">
    <property type="match status" value="5"/>
</dbReference>
<dbReference type="FunFam" id="1.10.10.820:FF:000001">
    <property type="entry name" value="Myosin heavy chain"/>
    <property type="match status" value="1"/>
</dbReference>
<sequence length="1946" mass="223792">MSDDPESFLSVSRKDQLEAAGTQFDTKKNCWVPDQKDGYIAAEVISTKGEQVTLKTVTGKQVTLKKDDTQQMNPPKFEKVEDMAGLTFLNEASVLHNLRSRYFSGLIYTYSGLFCVAINPYRRLPIYTDKVVMLYKGKRRNEMPPHVYSVADNAYHDMLQDHENQSMLITGESGAGKTENTKKVIQYFANIASSHAGKGGSEEGKKGNLEDQVIQANPPLEAFGNAKTIRNDNSSRFGKFIRIHFGTTGKLAGADIETYLLEKSRVIYQQPLERCYHIFYQLQSGQIAGLNEKLLLTGKPTDYRFSSQGKTEIDNVDDKEEMKITDDALNVLGFEEDEKLSLYQLTAGIMHFGNIKWKQRPREEQAEIESTDTADKVAYLLGVNSADLVKNLLRPRIKVGSEYVQQGRTKEQVAYSVGALCKAIYDRMFRSLVHRVNKTLDTKATKQYFIGVLDIAGFEIFEFNSFEQICINLTNEKLQQFFNHHMFVLEQEEYKREGIQWDFIDFGLDLQDTITLIEGPMGVFMVLEEECMFPKATDKTFLEKLIKNNADKPAVFGTPGVGSKKKSGAEYHFEIHHYAGTVGYNVDFWLDKNKDPLNEAVVELFRKSTMVLLHTLFAEIATAGGGRKKGGSFQTVSALHREQLNRLLATLMNTKPHFVRCIIPNENKKPGVIDARLVLHQLACNGVLEGIRICRKGFPNRMPFSDFKQRYMILAPSSVPQGFMDSRKACDLLLKSLDLEANEYRMGHTKVFFRAGVLGQLEDMRDTRLSRILSLLQAVCRGYLMRRIYKKILDQRVGLAVLQRNIRKYLVLRNWGWWRLYTKVKPLLNVARAEDEMKAMDEELQKAKDKALKEEKERKLLEDKNSELMKEKNDMFMQLQQEQDNAADIEEKLSKVMSQRVDMETQLAELQARLEDEEDSNADVSASKRKLETECGELKKDIEDLEITLAKVEDEKKAKDSQIKMLNEDLAAQDEVIAKLSKEKASLEETNQKTLEQLQAEEDKCNHLTKVKAKLESTVDELEDSLEHEKKARADVEKVKRKLEGDLKMTQETVEELEHAKREMEETIKKRDYDLSQLNSRLEDEQSLVAQLQKKIKELQARIEELEDELEAERQARAKAEKQRAELGRELDDLSDRLEEQGGATTAQIELNKKRESELIKMKRELDEAHMQHETSMASIRKKQQETVSELSENLDQLSRTKTKIDKDRQMLKAEVEDMNTNVEMLQRAKMNSDKTIHQLEAQLSELNGAMDERNRSISEMNSQKNRLTNENSELTRQLEESESNSGQMSKNRMQLLAQLEELKRQLDDESRSRQSLHQQLKQAQMDNDSLRDQVEEEAEGRADLARQLAKSNQELQAMKAKFDGEAVHRAEELEEQRKKLMVRLAQLEEQLSQALTKNGSLEKAKARLSGEVEDLMIDVERESNRANALEKKQRNFDQVLAEWKAKVDELSNELDAAQREARQYSTELFKIKNSYEEVIETVEIVRRENKTLQVEIVELTEQLGEGGKSVHELEKARKRLEMEKEELQAALEEAENALELEEGKVVRAQLDLAQTKNEIERRLNEKEEEFEATRKNHQRALESMQASLEAESRGKAEALRLKKKLEGEVNELEIQLDAANRQIADLQKQLKKYMADLKELHGNYEEEIRIRDDLRDQLQLTERRSNLLMAELEEQRASLEHSERSRRQAENDLADQSDRMTDLTAANHSLTSQRRKMEAEIQTMQGELDDLGSEARNADDRAKKAVSDATRMAEELRAEQDHSMHVQKMYKSVELTVKDMQSRLEEAEAMALKGGKTTIMKLEKKLHETERDLDAETRRRSDLDKAVRKQERRLKEIILNSEEERKTHDRLQELIDKLQIKCKNFKRQTEEAEEMANLNLNKFRGAQRELEDMEDRMEIAESTVNKLRAKHRSGVVGSGSTTRITTKTTSGSSSVMRSASSSSRH</sequence>
<feature type="domain" description="Myosin motor" evidence="15">
    <location>
        <begin position="78"/>
        <end position="766"/>
    </location>
</feature>
<feature type="region of interest" description="Disordered" evidence="14">
    <location>
        <begin position="1911"/>
        <end position="1946"/>
    </location>
</feature>
<evidence type="ECO:0000256" key="12">
    <source>
        <dbReference type="ARBA" id="ARBA00038612"/>
    </source>
</evidence>
<keyword evidence="6 13" id="KW-0067">ATP-binding</keyword>
<dbReference type="GeneID" id="119735028"/>
<keyword evidence="8 13" id="KW-0518">Myosin</keyword>
<dbReference type="Gene3D" id="1.20.120.720">
    <property type="entry name" value="Myosin VI head, motor domain, U50 subdomain"/>
    <property type="match status" value="1"/>
</dbReference>
<feature type="region of interest" description="Disordered" evidence="14">
    <location>
        <begin position="1676"/>
        <end position="1719"/>
    </location>
</feature>
<evidence type="ECO:0000256" key="6">
    <source>
        <dbReference type="ARBA" id="ARBA00022840"/>
    </source>
</evidence>
<dbReference type="FunFam" id="1.20.5.4820:FF:000002">
    <property type="entry name" value="Myosin heavy chain 10"/>
    <property type="match status" value="1"/>
</dbReference>
<evidence type="ECO:0008006" key="19">
    <source>
        <dbReference type="Google" id="ProtNLM"/>
    </source>
</evidence>
<dbReference type="FunFam" id="1.20.5.370:FF:000010">
    <property type="entry name" value="Myosin heavy chain, isoform G"/>
    <property type="match status" value="1"/>
</dbReference>
<dbReference type="GO" id="GO:0030016">
    <property type="term" value="C:myofibril"/>
    <property type="evidence" value="ECO:0007669"/>
    <property type="project" value="UniProtKB-SubCell"/>
</dbReference>
<dbReference type="PROSITE" id="PS50096">
    <property type="entry name" value="IQ"/>
    <property type="match status" value="1"/>
</dbReference>
<reference evidence="17" key="1">
    <citation type="submission" date="2022-11" db="UniProtKB">
        <authorList>
            <consortium name="EnsemblMetazoa"/>
        </authorList>
    </citation>
    <scope>IDENTIFICATION</scope>
</reference>
<proteinExistence type="inferred from homology"/>
<dbReference type="SUPFAM" id="SSF52540">
    <property type="entry name" value="P-loop containing nucleoside triphosphate hydrolases"/>
    <property type="match status" value="1"/>
</dbReference>